<comment type="similarity">
    <text evidence="1">Belongs to the ketopantoate reductase family.</text>
</comment>
<dbReference type="SUPFAM" id="SSF51735">
    <property type="entry name" value="NAD(P)-binding Rossmann-fold domains"/>
    <property type="match status" value="1"/>
</dbReference>
<evidence type="ECO:0000259" key="4">
    <source>
        <dbReference type="Pfam" id="PF02558"/>
    </source>
</evidence>
<reference evidence="6" key="1">
    <citation type="submission" date="2019-08" db="EMBL/GenBank/DDBJ databases">
        <authorList>
            <person name="Kucharzyk K."/>
            <person name="Murdoch R.W."/>
            <person name="Higgins S."/>
            <person name="Loffler F."/>
        </authorList>
    </citation>
    <scope>NUCLEOTIDE SEQUENCE</scope>
</reference>
<dbReference type="GO" id="GO:0005737">
    <property type="term" value="C:cytoplasm"/>
    <property type="evidence" value="ECO:0007669"/>
    <property type="project" value="TreeGrafter"/>
</dbReference>
<dbReference type="SUPFAM" id="SSF48179">
    <property type="entry name" value="6-phosphogluconate dehydrogenase C-terminal domain-like"/>
    <property type="match status" value="1"/>
</dbReference>
<comment type="caution">
    <text evidence="6">The sequence shown here is derived from an EMBL/GenBank/DDBJ whole genome shotgun (WGS) entry which is preliminary data.</text>
</comment>
<sequence length="305" mass="33283">MKEIQTVGIVGLGALGVIFAHQLTQGAGYENVKVLANADRTARYKKEGVFLNGERCAFHYADAAAENKPLDLLLFSVKFGALESSIAECRHLVGPDTTVISALNGISSEQILSDAFGKEKIVWCVAQKMSAVKDGNRATCPIFGELALGVPMGQDDCRLRALTAFFDRVKFPYCLPENIQVHMWSKLLCNTGCNQAAMVFQCGYGELQVPGPARDAMLGAMREVVQVANAEGVPLSEQDVAEWDSIIRAFPANGEPSMRQDGKAHRKSEVELFSGTIRRLAAKHGIAVPVNDRLYRQVQEMESAY</sequence>
<evidence type="ECO:0008006" key="7">
    <source>
        <dbReference type="Google" id="ProtNLM"/>
    </source>
</evidence>
<evidence type="ECO:0000256" key="3">
    <source>
        <dbReference type="ARBA" id="ARBA00023002"/>
    </source>
</evidence>
<dbReference type="InterPro" id="IPR003710">
    <property type="entry name" value="ApbA"/>
</dbReference>
<evidence type="ECO:0000256" key="2">
    <source>
        <dbReference type="ARBA" id="ARBA00022857"/>
    </source>
</evidence>
<keyword evidence="2" id="KW-0521">NADP</keyword>
<dbReference type="GO" id="GO:0015940">
    <property type="term" value="P:pantothenate biosynthetic process"/>
    <property type="evidence" value="ECO:0007669"/>
    <property type="project" value="InterPro"/>
</dbReference>
<organism evidence="6">
    <name type="scientific">bioreactor metagenome</name>
    <dbReference type="NCBI Taxonomy" id="1076179"/>
    <lineage>
        <taxon>unclassified sequences</taxon>
        <taxon>metagenomes</taxon>
        <taxon>ecological metagenomes</taxon>
    </lineage>
</organism>
<dbReference type="EMBL" id="VSSQ01007278">
    <property type="protein sequence ID" value="MPM35413.1"/>
    <property type="molecule type" value="Genomic_DNA"/>
</dbReference>
<keyword evidence="3" id="KW-0560">Oxidoreductase</keyword>
<dbReference type="InterPro" id="IPR008927">
    <property type="entry name" value="6-PGluconate_DH-like_C_sf"/>
</dbReference>
<feature type="domain" description="Ketopantoate reductase N-terminal" evidence="4">
    <location>
        <begin position="7"/>
        <end position="131"/>
    </location>
</feature>
<feature type="domain" description="Ketopantoate reductase C-terminal" evidence="5">
    <location>
        <begin position="178"/>
        <end position="302"/>
    </location>
</feature>
<dbReference type="Gene3D" id="3.40.50.720">
    <property type="entry name" value="NAD(P)-binding Rossmann-like Domain"/>
    <property type="match status" value="1"/>
</dbReference>
<dbReference type="NCBIfam" id="TIGR00745">
    <property type="entry name" value="apbA_panE"/>
    <property type="match status" value="1"/>
</dbReference>
<dbReference type="PANTHER" id="PTHR21708:SF26">
    <property type="entry name" value="2-DEHYDROPANTOATE 2-REDUCTASE"/>
    <property type="match status" value="1"/>
</dbReference>
<gene>
    <name evidence="6" type="ORF">SDC9_82005</name>
</gene>
<accession>A0A644Z9N4</accession>
<name>A0A644Z9N4_9ZZZZ</name>
<dbReference type="InterPro" id="IPR013332">
    <property type="entry name" value="KPR_N"/>
</dbReference>
<dbReference type="AlphaFoldDB" id="A0A644Z9N4"/>
<protein>
    <recommendedName>
        <fullName evidence="7">2-dehydropantoate 2-reductase</fullName>
    </recommendedName>
</protein>
<dbReference type="InterPro" id="IPR013752">
    <property type="entry name" value="KPA_reductase"/>
</dbReference>
<dbReference type="Gene3D" id="1.10.1040.10">
    <property type="entry name" value="N-(1-d-carboxylethyl)-l-norvaline Dehydrogenase, domain 2"/>
    <property type="match status" value="1"/>
</dbReference>
<evidence type="ECO:0000256" key="1">
    <source>
        <dbReference type="ARBA" id="ARBA00007870"/>
    </source>
</evidence>
<evidence type="ECO:0000259" key="5">
    <source>
        <dbReference type="Pfam" id="PF08546"/>
    </source>
</evidence>
<dbReference type="InterPro" id="IPR051402">
    <property type="entry name" value="KPR-Related"/>
</dbReference>
<dbReference type="PANTHER" id="PTHR21708">
    <property type="entry name" value="PROBABLE 2-DEHYDROPANTOATE 2-REDUCTASE"/>
    <property type="match status" value="1"/>
</dbReference>
<evidence type="ECO:0000313" key="6">
    <source>
        <dbReference type="EMBL" id="MPM35413.1"/>
    </source>
</evidence>
<dbReference type="InterPro" id="IPR036291">
    <property type="entry name" value="NAD(P)-bd_dom_sf"/>
</dbReference>
<dbReference type="GO" id="GO:0008677">
    <property type="term" value="F:2-dehydropantoate 2-reductase activity"/>
    <property type="evidence" value="ECO:0007669"/>
    <property type="project" value="InterPro"/>
</dbReference>
<proteinExistence type="inferred from homology"/>
<dbReference type="Pfam" id="PF08546">
    <property type="entry name" value="ApbA_C"/>
    <property type="match status" value="1"/>
</dbReference>
<dbReference type="Pfam" id="PF02558">
    <property type="entry name" value="ApbA"/>
    <property type="match status" value="1"/>
</dbReference>
<dbReference type="InterPro" id="IPR013328">
    <property type="entry name" value="6PGD_dom2"/>
</dbReference>